<dbReference type="InterPro" id="IPR000182">
    <property type="entry name" value="GNAT_dom"/>
</dbReference>
<protein>
    <submittedName>
        <fullName evidence="4">GNAT family N-acetyltransferase</fullName>
    </submittedName>
</protein>
<dbReference type="Gene3D" id="3.40.630.30">
    <property type="match status" value="1"/>
</dbReference>
<evidence type="ECO:0000256" key="2">
    <source>
        <dbReference type="ARBA" id="ARBA00023315"/>
    </source>
</evidence>
<dbReference type="AlphaFoldDB" id="A0A2K4MIA2"/>
<comment type="caution">
    <text evidence="4">The sequence shown here is derived from an EMBL/GenBank/DDBJ whole genome shotgun (WGS) entry which is preliminary data.</text>
</comment>
<dbReference type="Proteomes" id="UP000236416">
    <property type="component" value="Unassembled WGS sequence"/>
</dbReference>
<gene>
    <name evidence="4" type="ORF">C2134_19885</name>
</gene>
<name>A0A2K4MIA2_9NEIS</name>
<proteinExistence type="predicted"/>
<dbReference type="InterPro" id="IPR016181">
    <property type="entry name" value="Acyl_CoA_acyltransferase"/>
</dbReference>
<keyword evidence="5" id="KW-1185">Reference proteome</keyword>
<evidence type="ECO:0000313" key="5">
    <source>
        <dbReference type="Proteomes" id="UP000236416"/>
    </source>
</evidence>
<evidence type="ECO:0000313" key="4">
    <source>
        <dbReference type="EMBL" id="POA96807.1"/>
    </source>
</evidence>
<keyword evidence="1 4" id="KW-0808">Transferase</keyword>
<evidence type="ECO:0000256" key="1">
    <source>
        <dbReference type="ARBA" id="ARBA00022679"/>
    </source>
</evidence>
<reference evidence="4 5" key="1">
    <citation type="submission" date="2018-01" db="EMBL/GenBank/DDBJ databases">
        <title>Genomic Sequence of Chromobacterium MWU13-2610 from wild cranberry bogs within the Cape Cod National Seashore.</title>
        <authorList>
            <person name="O'Hara-Hanley K."/>
            <person name="Soby S."/>
            <person name="Harrison A."/>
        </authorList>
    </citation>
    <scope>NUCLEOTIDE SEQUENCE [LARGE SCALE GENOMIC DNA]</scope>
    <source>
        <strain evidence="4 5">MWU13-2610</strain>
    </source>
</reference>
<dbReference type="PROSITE" id="PS51186">
    <property type="entry name" value="GNAT"/>
    <property type="match status" value="1"/>
</dbReference>
<dbReference type="EMBL" id="PPTF01000098">
    <property type="protein sequence ID" value="POA96807.1"/>
    <property type="molecule type" value="Genomic_DNA"/>
</dbReference>
<dbReference type="GO" id="GO:0016747">
    <property type="term" value="F:acyltransferase activity, transferring groups other than amino-acyl groups"/>
    <property type="evidence" value="ECO:0007669"/>
    <property type="project" value="InterPro"/>
</dbReference>
<dbReference type="InterPro" id="IPR050832">
    <property type="entry name" value="Bact_Acetyltransf"/>
</dbReference>
<evidence type="ECO:0000259" key="3">
    <source>
        <dbReference type="PROSITE" id="PS51186"/>
    </source>
</evidence>
<dbReference type="Pfam" id="PF00583">
    <property type="entry name" value="Acetyltransf_1"/>
    <property type="match status" value="1"/>
</dbReference>
<sequence>MDVEIRSACPDDAACLAALSIQVWLNTYLIGGGIRRGIADYVLSEFSPAHFEALIANPARRLLLMEEDGHLLGYALLKLDGACLGCDFPTMEVDRLYLLESHTGQGLGRRLLDAARQWARLQPGQPRLWLTVWHGNARAIGFYRRVGMAVHGETYFELEGARHLNYVMLDPAPVGAALPAANV</sequence>
<accession>A0A2K4MIA2</accession>
<dbReference type="RefSeq" id="WP_103321802.1">
    <property type="nucleotide sequence ID" value="NZ_PPTF01000098.1"/>
</dbReference>
<dbReference type="CDD" id="cd04301">
    <property type="entry name" value="NAT_SF"/>
    <property type="match status" value="1"/>
</dbReference>
<keyword evidence="2" id="KW-0012">Acyltransferase</keyword>
<dbReference type="PANTHER" id="PTHR43877">
    <property type="entry name" value="AMINOALKYLPHOSPHONATE N-ACETYLTRANSFERASE-RELATED-RELATED"/>
    <property type="match status" value="1"/>
</dbReference>
<organism evidence="4 5">
    <name type="scientific">Chromobacterium sinusclupearum</name>
    <dbReference type="NCBI Taxonomy" id="2077146"/>
    <lineage>
        <taxon>Bacteria</taxon>
        <taxon>Pseudomonadati</taxon>
        <taxon>Pseudomonadota</taxon>
        <taxon>Betaproteobacteria</taxon>
        <taxon>Neisseriales</taxon>
        <taxon>Chromobacteriaceae</taxon>
        <taxon>Chromobacterium</taxon>
    </lineage>
</organism>
<dbReference type="SUPFAM" id="SSF55729">
    <property type="entry name" value="Acyl-CoA N-acyltransferases (Nat)"/>
    <property type="match status" value="1"/>
</dbReference>
<feature type="domain" description="N-acetyltransferase" evidence="3">
    <location>
        <begin position="3"/>
        <end position="173"/>
    </location>
</feature>